<dbReference type="EMBL" id="BARU01044217">
    <property type="protein sequence ID" value="GAH76676.1"/>
    <property type="molecule type" value="Genomic_DNA"/>
</dbReference>
<proteinExistence type="predicted"/>
<reference evidence="1" key="1">
    <citation type="journal article" date="2014" name="Front. Microbiol.">
        <title>High frequency of phylogenetically diverse reductive dehalogenase-homologous genes in deep subseafloor sedimentary metagenomes.</title>
        <authorList>
            <person name="Kawai M."/>
            <person name="Futagami T."/>
            <person name="Toyoda A."/>
            <person name="Takaki Y."/>
            <person name="Nishi S."/>
            <person name="Hori S."/>
            <person name="Arai W."/>
            <person name="Tsubouchi T."/>
            <person name="Morono Y."/>
            <person name="Uchiyama I."/>
            <person name="Ito T."/>
            <person name="Fujiyama A."/>
            <person name="Inagaki F."/>
            <person name="Takami H."/>
        </authorList>
    </citation>
    <scope>NUCLEOTIDE SEQUENCE</scope>
    <source>
        <strain evidence="1">Expedition CK06-06</strain>
    </source>
</reference>
<organism evidence="1">
    <name type="scientific">marine sediment metagenome</name>
    <dbReference type="NCBI Taxonomy" id="412755"/>
    <lineage>
        <taxon>unclassified sequences</taxon>
        <taxon>metagenomes</taxon>
        <taxon>ecological metagenomes</taxon>
    </lineage>
</organism>
<name>X1I2N8_9ZZZZ</name>
<comment type="caution">
    <text evidence="1">The sequence shown here is derived from an EMBL/GenBank/DDBJ whole genome shotgun (WGS) entry which is preliminary data.</text>
</comment>
<dbReference type="AlphaFoldDB" id="X1I2N8"/>
<feature type="non-terminal residue" evidence="1">
    <location>
        <position position="1"/>
    </location>
</feature>
<protein>
    <submittedName>
        <fullName evidence="1">Uncharacterized protein</fullName>
    </submittedName>
</protein>
<sequence length="102" mass="11969">IMELLEGIDKSENWEVEQYSNTARWFYDRGLHSCPTWWANYHRGIWNPNLIYKGMELLIRTALNSRLALIKSGKENGSKGEHYFDSILYYHGLLLMEITSGL</sequence>
<gene>
    <name evidence="1" type="ORF">S03H2_67513</name>
</gene>
<accession>X1I2N8</accession>
<evidence type="ECO:0000313" key="1">
    <source>
        <dbReference type="EMBL" id="GAH76676.1"/>
    </source>
</evidence>